<accession>A0A0J7Y5P2</accession>
<dbReference type="OrthoDB" id="7376075at2"/>
<dbReference type="AlphaFoldDB" id="A0A0J7Y5P2"/>
<proteinExistence type="predicted"/>
<dbReference type="PATRIC" id="fig|1114963.3.peg.578"/>
<evidence type="ECO:0000313" key="1">
    <source>
        <dbReference type="EMBL" id="KMS59224.1"/>
    </source>
</evidence>
<keyword evidence="2" id="KW-1185">Reference proteome</keyword>
<gene>
    <name evidence="1" type="ORF">V474_08400</name>
</gene>
<comment type="caution">
    <text evidence="1">The sequence shown here is derived from an EMBL/GenBank/DDBJ whole genome shotgun (WGS) entry which is preliminary data.</text>
</comment>
<dbReference type="EMBL" id="JACU01000002">
    <property type="protein sequence ID" value="KMS59224.1"/>
    <property type="molecule type" value="Genomic_DNA"/>
</dbReference>
<dbReference type="RefSeq" id="WP_059150017.1">
    <property type="nucleotide sequence ID" value="NZ_KQ130452.1"/>
</dbReference>
<evidence type="ECO:0000313" key="2">
    <source>
        <dbReference type="Proteomes" id="UP000052268"/>
    </source>
</evidence>
<sequence>MLLRKIERFLRETKMPWTKFGRLAAQDPRFVADLRNGRLPRDQTAARVEQFMNTYQTRSIEDRHAL</sequence>
<reference evidence="1 2" key="1">
    <citation type="journal article" date="2015" name="G3 (Bethesda)">
        <title>Insights into Ongoing Evolution of the Hexachlorocyclohexane Catabolic Pathway from Comparative Genomics of Ten Sphingomonadaceae Strains.</title>
        <authorList>
            <person name="Pearce S.L."/>
            <person name="Oakeshott J.G."/>
            <person name="Pandey G."/>
        </authorList>
    </citation>
    <scope>NUCLEOTIDE SEQUENCE [LARGE SCALE GENOMIC DNA]</scope>
    <source>
        <strain evidence="1 2">LL02</strain>
    </source>
</reference>
<name>A0A0J7Y5P2_9SPHN</name>
<organism evidence="1 2">
    <name type="scientific">Novosphingobium barchaimii LL02</name>
    <dbReference type="NCBI Taxonomy" id="1114963"/>
    <lineage>
        <taxon>Bacteria</taxon>
        <taxon>Pseudomonadati</taxon>
        <taxon>Pseudomonadota</taxon>
        <taxon>Alphaproteobacteria</taxon>
        <taxon>Sphingomonadales</taxon>
        <taxon>Sphingomonadaceae</taxon>
        <taxon>Novosphingobium</taxon>
    </lineage>
</organism>
<evidence type="ECO:0008006" key="3">
    <source>
        <dbReference type="Google" id="ProtNLM"/>
    </source>
</evidence>
<dbReference type="Proteomes" id="UP000052268">
    <property type="component" value="Unassembled WGS sequence"/>
</dbReference>
<protein>
    <recommendedName>
        <fullName evidence="3">XRE family transcriptional regulator</fullName>
    </recommendedName>
</protein>